<evidence type="ECO:0000313" key="2">
    <source>
        <dbReference type="Proteomes" id="UP000831290"/>
    </source>
</evidence>
<proteinExistence type="predicted"/>
<dbReference type="Proteomes" id="UP000831290">
    <property type="component" value="Chromosome"/>
</dbReference>
<name>A0A9E7CTE5_9FLAO</name>
<accession>A0A9E7CTE5</accession>
<dbReference type="Pfam" id="PF13714">
    <property type="entry name" value="PEP_mutase"/>
    <property type="match status" value="1"/>
</dbReference>
<dbReference type="Gene3D" id="3.20.20.60">
    <property type="entry name" value="Phosphoenolpyruvate-binding domains"/>
    <property type="match status" value="1"/>
</dbReference>
<dbReference type="PANTHER" id="PTHR42905:SF16">
    <property type="entry name" value="CARBOXYPHOSPHONOENOLPYRUVATE PHOSPHONOMUTASE-LIKE PROTEIN (AFU_ORTHOLOGUE AFUA_5G07230)"/>
    <property type="match status" value="1"/>
</dbReference>
<dbReference type="AlphaFoldDB" id="A0A9E7CTE5"/>
<dbReference type="GO" id="GO:0016829">
    <property type="term" value="F:lyase activity"/>
    <property type="evidence" value="ECO:0007669"/>
    <property type="project" value="UniProtKB-KW"/>
</dbReference>
<dbReference type="EMBL" id="CP094358">
    <property type="protein sequence ID" value="UOB16032.1"/>
    <property type="molecule type" value="Genomic_DNA"/>
</dbReference>
<gene>
    <name evidence="1" type="ORF">MQE35_09800</name>
</gene>
<keyword evidence="2" id="KW-1185">Reference proteome</keyword>
<evidence type="ECO:0000313" key="1">
    <source>
        <dbReference type="EMBL" id="UOB16032.1"/>
    </source>
</evidence>
<dbReference type="SUPFAM" id="SSF51621">
    <property type="entry name" value="Phosphoenolpyruvate/pyruvate domain"/>
    <property type="match status" value="1"/>
</dbReference>
<dbReference type="InterPro" id="IPR040442">
    <property type="entry name" value="Pyrv_kinase-like_dom_sf"/>
</dbReference>
<reference evidence="1" key="1">
    <citation type="submission" date="2022-03" db="EMBL/GenBank/DDBJ databases">
        <title>Description of Abyssus ytuae gen. nov., sp. nov., a novel member of the family Flavobacteriaceae isolated from the sediment of Mariana Trench.</title>
        <authorList>
            <person name="Zhang J."/>
            <person name="Xu X."/>
        </authorList>
    </citation>
    <scope>NUCLEOTIDE SEQUENCE</scope>
    <source>
        <strain evidence="1">MT3330</strain>
    </source>
</reference>
<dbReference type="KEGG" id="fbm:MQE35_09800"/>
<dbReference type="RefSeq" id="WP_255841179.1">
    <property type="nucleotide sequence ID" value="NZ_CP094358.1"/>
</dbReference>
<protein>
    <submittedName>
        <fullName evidence="1">Isocitrate lyase/phosphoenolpyruvate mutase family protein</fullName>
    </submittedName>
</protein>
<organism evidence="1 2">
    <name type="scientific">Abyssalbus ytuae</name>
    <dbReference type="NCBI Taxonomy" id="2926907"/>
    <lineage>
        <taxon>Bacteria</taxon>
        <taxon>Pseudomonadati</taxon>
        <taxon>Bacteroidota</taxon>
        <taxon>Flavobacteriia</taxon>
        <taxon>Flavobacteriales</taxon>
        <taxon>Flavobacteriaceae</taxon>
        <taxon>Abyssalbus</taxon>
    </lineage>
</organism>
<dbReference type="InterPro" id="IPR015813">
    <property type="entry name" value="Pyrv/PenolPyrv_kinase-like_dom"/>
</dbReference>
<dbReference type="CDD" id="cd00377">
    <property type="entry name" value="ICL_PEPM"/>
    <property type="match status" value="1"/>
</dbReference>
<sequence length="251" mass="27787">MNFKQLHQQAFPLLIANVWDVPSSKVAEGLNFAAVGTSSAAIAASLGYEDGEHIPFSKVDDIVKRIKATIRLPLSVDLEAGYGQKADDIVQNIKKLHASGVCGINIEDSKVSAKRQLQDAGEFAEKLFQIKNQLTKDKIDIFLNVRTDTFLLNIPQMVEQTTARIKLYEKAGADGIFVPGMVNIQYISHIVQSTTLPVNVMCLPDLPDFDTLGKIGVKRISMGNFLFEKMYSEYEALLNSVATKKSFKEVF</sequence>
<keyword evidence="1" id="KW-0456">Lyase</keyword>
<dbReference type="InterPro" id="IPR039556">
    <property type="entry name" value="ICL/PEPM"/>
</dbReference>
<dbReference type="PANTHER" id="PTHR42905">
    <property type="entry name" value="PHOSPHOENOLPYRUVATE CARBOXYLASE"/>
    <property type="match status" value="1"/>
</dbReference>